<protein>
    <submittedName>
        <fullName evidence="1">Uncharacterized protein</fullName>
    </submittedName>
</protein>
<dbReference type="RefSeq" id="WP_205313157.1">
    <property type="nucleotide sequence ID" value="NZ_JAERPS020000009.1"/>
</dbReference>
<gene>
    <name evidence="1" type="ORF">I4W93_019060</name>
</gene>
<comment type="caution">
    <text evidence="1">The sequence shown here is derived from an EMBL/GenBank/DDBJ whole genome shotgun (WGS) entry which is preliminary data.</text>
</comment>
<organism evidence="1 2">
    <name type="scientific">Rheinheimera maricola</name>
    <dbReference type="NCBI Taxonomy" id="2793282"/>
    <lineage>
        <taxon>Bacteria</taxon>
        <taxon>Pseudomonadati</taxon>
        <taxon>Pseudomonadota</taxon>
        <taxon>Gammaproteobacteria</taxon>
        <taxon>Chromatiales</taxon>
        <taxon>Chromatiaceae</taxon>
        <taxon>Rheinheimera</taxon>
    </lineage>
</organism>
<dbReference type="Proteomes" id="UP000663814">
    <property type="component" value="Unassembled WGS sequence"/>
</dbReference>
<name>A0ABS7XEW8_9GAMM</name>
<dbReference type="EMBL" id="JAERPS020000009">
    <property type="protein sequence ID" value="MBZ9613700.1"/>
    <property type="molecule type" value="Genomic_DNA"/>
</dbReference>
<evidence type="ECO:0000313" key="2">
    <source>
        <dbReference type="Proteomes" id="UP000663814"/>
    </source>
</evidence>
<reference evidence="1 2" key="1">
    <citation type="submission" date="2021-08" db="EMBL/GenBank/DDBJ databases">
        <title>Rheinheimera aquimaris sp. nov., isolated from seawater of the East Sea in Korea.</title>
        <authorList>
            <person name="Kim K.H."/>
            <person name="Wenting R."/>
            <person name="Kim K.R."/>
            <person name="Jeon C.O."/>
        </authorList>
    </citation>
    <scope>NUCLEOTIDE SEQUENCE [LARGE SCALE GENOMIC DNA]</scope>
    <source>
        <strain evidence="1 2">MA-13</strain>
    </source>
</reference>
<accession>A0ABS7XEW8</accession>
<keyword evidence="2" id="KW-1185">Reference proteome</keyword>
<evidence type="ECO:0000313" key="1">
    <source>
        <dbReference type="EMBL" id="MBZ9613700.1"/>
    </source>
</evidence>
<sequence>MPTKVLLDNTLLAYWRPKDPKWMAERQAKWLRIFNYENSFEGDSWSKKKKLLKQYQDYFFKGKLTIDEDDELSINLVLQLAWHPSSDPGVWQYQTALQLPYWDPQETYYTYEYLKGISDYVSSYTDLTTADPSELNGREPQLFKFFYCEPGFPQFIQYFENKNSSVFKRNGIYAHHSLYATFALPLVVVGGRYFNALHQQLLPYLAEFLTDEAFDCDLYFRKKQCIAPTELETILTRRKEILVSALRVLDGEMPVENALKDIIASWYQQYLLGSEKWQTLLTEVKKQRSNTIVSSLQVTDQPVDKLAEQVETTVTALWPENFAALKQAFAEHGYNLPDGTSPHLDEILSTLFPQQRILLGLFTDAAYSVDDLTEPFDAFTYPLNRLCELSDSHQMSYQQEGDYLYLKADGKQVGKIYLDDPLDEGTGKDGVANYFKQVVKLAQQWFPGQVYCYGEDEFVLYVLPAEVVTLLVQQGFISKPDYFG</sequence>
<proteinExistence type="predicted"/>